<dbReference type="Proteomes" id="UP001431209">
    <property type="component" value="Unassembled WGS sequence"/>
</dbReference>
<name>A0AAW2ZAG5_9EUKA</name>
<reference evidence="1 2" key="1">
    <citation type="submission" date="2024-03" db="EMBL/GenBank/DDBJ databases">
        <title>The Acrasis kona genome and developmental transcriptomes reveal deep origins of eukaryotic multicellular pathways.</title>
        <authorList>
            <person name="Sheikh S."/>
            <person name="Fu C.-J."/>
            <person name="Brown M.W."/>
            <person name="Baldauf S.L."/>
        </authorList>
    </citation>
    <scope>NUCLEOTIDE SEQUENCE [LARGE SCALE GENOMIC DNA]</scope>
    <source>
        <strain evidence="1 2">ATCC MYA-3509</strain>
    </source>
</reference>
<dbReference type="AlphaFoldDB" id="A0AAW2ZAG5"/>
<keyword evidence="2" id="KW-1185">Reference proteome</keyword>
<gene>
    <name evidence="1" type="ORF">AKO1_003332</name>
</gene>
<proteinExistence type="predicted"/>
<accession>A0AAW2ZAG5</accession>
<evidence type="ECO:0000313" key="2">
    <source>
        <dbReference type="Proteomes" id="UP001431209"/>
    </source>
</evidence>
<protein>
    <submittedName>
        <fullName evidence="1">Uncharacterized protein</fullName>
    </submittedName>
</protein>
<comment type="caution">
    <text evidence="1">The sequence shown here is derived from an EMBL/GenBank/DDBJ whole genome shotgun (WGS) entry which is preliminary data.</text>
</comment>
<sequence length="298" mass="34174">MESVPKQGETYENFFVAYSVIAGNLRSLLGLENIKIGHMFRGAKFSNDNMKDILVNVGECKSDELKDPSINPNGRAARTLESVEDKNIGNSRNVYFTNVEKIEGFDAAVTLDISEKDEILYPESKQKKSVDGVALTILYKMKLATPRRNKTKDLGHNADDIKGERIKAFKSFYTGLTDFKLFVFVSNHYECPTQVKLNKDECIAVFNRSSFEEFYGPLIAHRFHWSYITSKQVFINTDTHTILVLILNNIKLVDRIRSEREKELFEDYNDFKTRIIDHTHHNAKTGVEKALEGIEIIF</sequence>
<evidence type="ECO:0000313" key="1">
    <source>
        <dbReference type="EMBL" id="KAL0485662.1"/>
    </source>
</evidence>
<organism evidence="1 2">
    <name type="scientific">Acrasis kona</name>
    <dbReference type="NCBI Taxonomy" id="1008807"/>
    <lineage>
        <taxon>Eukaryota</taxon>
        <taxon>Discoba</taxon>
        <taxon>Heterolobosea</taxon>
        <taxon>Tetramitia</taxon>
        <taxon>Eutetramitia</taxon>
        <taxon>Acrasidae</taxon>
        <taxon>Acrasis</taxon>
    </lineage>
</organism>
<dbReference type="EMBL" id="JAOPGA020001156">
    <property type="protein sequence ID" value="KAL0485662.1"/>
    <property type="molecule type" value="Genomic_DNA"/>
</dbReference>